<dbReference type="GO" id="GO:0098542">
    <property type="term" value="P:defense response to other organism"/>
    <property type="evidence" value="ECO:0007669"/>
    <property type="project" value="InterPro"/>
</dbReference>
<name>A0A0D9X4R1_9ORYZ</name>
<keyword evidence="6" id="KW-1185">Reference proteome</keyword>
<evidence type="ECO:0000256" key="1">
    <source>
        <dbReference type="ARBA" id="ARBA00004370"/>
    </source>
</evidence>
<evidence type="ECO:0000313" key="5">
    <source>
        <dbReference type="EnsemblPlants" id="LPERR08G03860.1"/>
    </source>
</evidence>
<comment type="subcellular location">
    <subcellularLocation>
        <location evidence="1">Membrane</location>
    </subcellularLocation>
</comment>
<protein>
    <recommendedName>
        <fullName evidence="7">Late embryogenesis abundant protein LEA-2 subgroup domain-containing protein</fullName>
    </recommendedName>
</protein>
<proteinExistence type="predicted"/>
<sequence>MSTTAAHGGGGHGLHHHHNNQNQLHLHPRGRRAHRSGPLEWTAAVVFTVLAVVILIAAVAVLVIVLLLQPRAPYLAIRSAHLDGLVYDQTGTLEAELSIGAAAENGNARSAAAFTELELRVAFRRMVIAVLRADPFVVPARGSLPLGYVARSSGIPLDGEGMEAMEAALAAGVVPFSVAGEARTRWKVGGLVPFKYWTRLRCDLKFFWPNGTALDLSCSSKPKSKSISYWRKQILRREEERGKRIKGEHHEKKQRAQQRRTKPRKRKKKMKKKQESTTRAQPSDRQKLLQF</sequence>
<evidence type="ECO:0000313" key="6">
    <source>
        <dbReference type="Proteomes" id="UP000032180"/>
    </source>
</evidence>
<evidence type="ECO:0000256" key="3">
    <source>
        <dbReference type="SAM" id="MobiDB-lite"/>
    </source>
</evidence>
<reference evidence="5" key="3">
    <citation type="submission" date="2015-04" db="UniProtKB">
        <authorList>
            <consortium name="EnsemblPlants"/>
        </authorList>
    </citation>
    <scope>IDENTIFICATION</scope>
</reference>
<reference evidence="5 6" key="1">
    <citation type="submission" date="2012-08" db="EMBL/GenBank/DDBJ databases">
        <title>Oryza genome evolution.</title>
        <authorList>
            <person name="Wing R.A."/>
        </authorList>
    </citation>
    <scope>NUCLEOTIDE SEQUENCE</scope>
</reference>
<feature type="region of interest" description="Disordered" evidence="3">
    <location>
        <begin position="1"/>
        <end position="32"/>
    </location>
</feature>
<evidence type="ECO:0000256" key="4">
    <source>
        <dbReference type="SAM" id="Phobius"/>
    </source>
</evidence>
<feature type="compositionally biased region" description="Basic residues" evidence="3">
    <location>
        <begin position="243"/>
        <end position="272"/>
    </location>
</feature>
<reference evidence="6" key="2">
    <citation type="submission" date="2013-12" db="EMBL/GenBank/DDBJ databases">
        <authorList>
            <person name="Yu Y."/>
            <person name="Lee S."/>
            <person name="de Baynast K."/>
            <person name="Wissotski M."/>
            <person name="Liu L."/>
            <person name="Talag J."/>
            <person name="Goicoechea J."/>
            <person name="Angelova A."/>
            <person name="Jetty R."/>
            <person name="Kudrna D."/>
            <person name="Golser W."/>
            <person name="Rivera L."/>
            <person name="Zhang J."/>
            <person name="Wing R."/>
        </authorList>
    </citation>
    <scope>NUCLEOTIDE SEQUENCE</scope>
</reference>
<accession>A0A0D9X4R1</accession>
<dbReference type="PANTHER" id="PTHR31234">
    <property type="entry name" value="LATE EMBRYOGENESIS ABUNDANT (LEA) HYDROXYPROLINE-RICH GLYCOPROTEIN FAMILY"/>
    <property type="match status" value="1"/>
</dbReference>
<dbReference type="InterPro" id="IPR044839">
    <property type="entry name" value="NDR1-like"/>
</dbReference>
<dbReference type="eggNOG" id="ENOG502RZP0">
    <property type="taxonomic scope" value="Eukaryota"/>
</dbReference>
<dbReference type="GO" id="GO:0005886">
    <property type="term" value="C:plasma membrane"/>
    <property type="evidence" value="ECO:0007669"/>
    <property type="project" value="TreeGrafter"/>
</dbReference>
<evidence type="ECO:0008006" key="7">
    <source>
        <dbReference type="Google" id="ProtNLM"/>
    </source>
</evidence>
<dbReference type="EnsemblPlants" id="LPERR08G03860.1">
    <property type="protein sequence ID" value="LPERR08G03860.1"/>
    <property type="gene ID" value="LPERR08G03860"/>
</dbReference>
<keyword evidence="4" id="KW-1133">Transmembrane helix</keyword>
<keyword evidence="2 4" id="KW-0472">Membrane</keyword>
<feature type="compositionally biased region" description="Basic and acidic residues" evidence="3">
    <location>
        <begin position="282"/>
        <end position="291"/>
    </location>
</feature>
<dbReference type="HOGENOM" id="CLU_957675_0_0_1"/>
<keyword evidence="4" id="KW-0812">Transmembrane</keyword>
<dbReference type="PANTHER" id="PTHR31234:SF66">
    <property type="entry name" value="LATE EMBRYOGENESIS ABUNDANT PROTEIN"/>
    <property type="match status" value="1"/>
</dbReference>
<organism evidence="5 6">
    <name type="scientific">Leersia perrieri</name>
    <dbReference type="NCBI Taxonomy" id="77586"/>
    <lineage>
        <taxon>Eukaryota</taxon>
        <taxon>Viridiplantae</taxon>
        <taxon>Streptophyta</taxon>
        <taxon>Embryophyta</taxon>
        <taxon>Tracheophyta</taxon>
        <taxon>Spermatophyta</taxon>
        <taxon>Magnoliopsida</taxon>
        <taxon>Liliopsida</taxon>
        <taxon>Poales</taxon>
        <taxon>Poaceae</taxon>
        <taxon>BOP clade</taxon>
        <taxon>Oryzoideae</taxon>
        <taxon>Oryzeae</taxon>
        <taxon>Oryzinae</taxon>
        <taxon>Leersia</taxon>
    </lineage>
</organism>
<dbReference type="AlphaFoldDB" id="A0A0D9X4R1"/>
<evidence type="ECO:0000256" key="2">
    <source>
        <dbReference type="ARBA" id="ARBA00023136"/>
    </source>
</evidence>
<dbReference type="STRING" id="77586.A0A0D9X4R1"/>
<dbReference type="Gramene" id="LPERR08G03860.1">
    <property type="protein sequence ID" value="LPERR08G03860.1"/>
    <property type="gene ID" value="LPERR08G03860"/>
</dbReference>
<dbReference type="Proteomes" id="UP000032180">
    <property type="component" value="Chromosome 8"/>
</dbReference>
<feature type="region of interest" description="Disordered" evidence="3">
    <location>
        <begin position="240"/>
        <end position="291"/>
    </location>
</feature>
<feature type="transmembrane region" description="Helical" evidence="4">
    <location>
        <begin position="41"/>
        <end position="68"/>
    </location>
</feature>